<feature type="transmembrane region" description="Helical" evidence="9">
    <location>
        <begin position="301"/>
        <end position="320"/>
    </location>
</feature>
<gene>
    <name evidence="11" type="ORF">ACFPP9_06750</name>
</gene>
<name>A0ABW0PSN6_9HYPH</name>
<evidence type="ECO:0000313" key="12">
    <source>
        <dbReference type="Proteomes" id="UP001596150"/>
    </source>
</evidence>
<evidence type="ECO:0000256" key="3">
    <source>
        <dbReference type="ARBA" id="ARBA00022475"/>
    </source>
</evidence>
<keyword evidence="2" id="KW-0813">Transport</keyword>
<feature type="chain" id="PRO_5047146753" evidence="10">
    <location>
        <begin position="23"/>
        <end position="458"/>
    </location>
</feature>
<comment type="similarity">
    <text evidence="8">Belongs to the binding-protein-dependent transport system permease family. LivHM subfamily.</text>
</comment>
<evidence type="ECO:0000256" key="6">
    <source>
        <dbReference type="ARBA" id="ARBA00022989"/>
    </source>
</evidence>
<sequence>MMGAARTAIVVALLFCATALLSACSDVDRQQARICVAVATAVAPENQKVTIQSVIPLVGVSHAVRVNYSVPKMPLPLYVDCAFGGGTLETGRRDVIGVRGYDGVLSERQLLTMYRWFLSQDAAVDRAVAETNWQPPTLQVFSWAPAKSVGFALQQLTNILNLAALYSPLALAFALIYGLIRRINMAFGQIAVIGGYGAIFGIVAAASMPSLGLAATIGLTLACAVALAALWGWLVGRTVVLPLINRPDRAFIIATIGLGVALSEMLRLTQGAREIWIDPILETPVLLTGGAFPVVITEMRLLIIAVSALVLAAVLILMRITPFGRAWRAVADDGVMARLSGINPALVTTGTLVLASALAAGGGVVLALSYGTINFSMGLIVGLKALLASLVGGAGSLLGAVLGGLLIATLETLWSAYFDSSSRDIVVLSALTLLFLLRPDGLLGRSAVLEEGRGTRLS</sequence>
<evidence type="ECO:0000256" key="2">
    <source>
        <dbReference type="ARBA" id="ARBA00022448"/>
    </source>
</evidence>
<dbReference type="EMBL" id="JBHSML010000003">
    <property type="protein sequence ID" value="MFC5515463.1"/>
    <property type="molecule type" value="Genomic_DNA"/>
</dbReference>
<dbReference type="InterPro" id="IPR001851">
    <property type="entry name" value="ABC_transp_permease"/>
</dbReference>
<keyword evidence="5" id="KW-0029">Amino-acid transport</keyword>
<dbReference type="Pfam" id="PF02653">
    <property type="entry name" value="BPD_transp_2"/>
    <property type="match status" value="1"/>
</dbReference>
<reference evidence="12" key="1">
    <citation type="journal article" date="2019" name="Int. J. Syst. Evol. Microbiol.">
        <title>The Global Catalogue of Microorganisms (GCM) 10K type strain sequencing project: providing services to taxonomists for standard genome sequencing and annotation.</title>
        <authorList>
            <consortium name="The Broad Institute Genomics Platform"/>
            <consortium name="The Broad Institute Genome Sequencing Center for Infectious Disease"/>
            <person name="Wu L."/>
            <person name="Ma J."/>
        </authorList>
    </citation>
    <scope>NUCLEOTIDE SEQUENCE [LARGE SCALE GENOMIC DNA]</scope>
    <source>
        <strain evidence="12">KACC 12633</strain>
    </source>
</reference>
<dbReference type="PROSITE" id="PS51257">
    <property type="entry name" value="PROKAR_LIPOPROTEIN"/>
    <property type="match status" value="1"/>
</dbReference>
<evidence type="ECO:0000256" key="7">
    <source>
        <dbReference type="ARBA" id="ARBA00023136"/>
    </source>
</evidence>
<feature type="signal peptide" evidence="10">
    <location>
        <begin position="1"/>
        <end position="22"/>
    </location>
</feature>
<proteinExistence type="inferred from homology"/>
<keyword evidence="10" id="KW-0732">Signal</keyword>
<dbReference type="PANTHER" id="PTHR11795:SF445">
    <property type="entry name" value="AMINO ACID ABC TRANSPORTER PERMEASE PROTEIN"/>
    <property type="match status" value="1"/>
</dbReference>
<dbReference type="CDD" id="cd06582">
    <property type="entry name" value="TM_PBP1_LivH_like"/>
    <property type="match status" value="1"/>
</dbReference>
<keyword evidence="3" id="KW-1003">Cell membrane</keyword>
<dbReference type="RefSeq" id="WP_266342285.1">
    <property type="nucleotide sequence ID" value="NZ_JAPKNH010000001.1"/>
</dbReference>
<evidence type="ECO:0000256" key="9">
    <source>
        <dbReference type="SAM" id="Phobius"/>
    </source>
</evidence>
<protein>
    <submittedName>
        <fullName evidence="11">Branched-chain amino acid ABC transporter permease</fullName>
    </submittedName>
</protein>
<organism evidence="11 12">
    <name type="scientific">Kaistia terrae</name>
    <dbReference type="NCBI Taxonomy" id="537017"/>
    <lineage>
        <taxon>Bacteria</taxon>
        <taxon>Pseudomonadati</taxon>
        <taxon>Pseudomonadota</taxon>
        <taxon>Alphaproteobacteria</taxon>
        <taxon>Hyphomicrobiales</taxon>
        <taxon>Kaistiaceae</taxon>
        <taxon>Kaistia</taxon>
    </lineage>
</organism>
<keyword evidence="4 9" id="KW-0812">Transmembrane</keyword>
<accession>A0ABW0PSN6</accession>
<evidence type="ECO:0000256" key="10">
    <source>
        <dbReference type="SAM" id="SignalP"/>
    </source>
</evidence>
<keyword evidence="12" id="KW-1185">Reference proteome</keyword>
<evidence type="ECO:0000256" key="4">
    <source>
        <dbReference type="ARBA" id="ARBA00022692"/>
    </source>
</evidence>
<evidence type="ECO:0000256" key="8">
    <source>
        <dbReference type="ARBA" id="ARBA00037998"/>
    </source>
</evidence>
<dbReference type="Proteomes" id="UP001596150">
    <property type="component" value="Unassembled WGS sequence"/>
</dbReference>
<dbReference type="InterPro" id="IPR052157">
    <property type="entry name" value="BCAA_transport_permease"/>
</dbReference>
<feature type="transmembrane region" description="Helical" evidence="9">
    <location>
        <begin position="385"/>
        <end position="408"/>
    </location>
</feature>
<comment type="subcellular location">
    <subcellularLocation>
        <location evidence="1">Cell membrane</location>
        <topology evidence="1">Multi-pass membrane protein</topology>
    </subcellularLocation>
</comment>
<feature type="transmembrane region" description="Helical" evidence="9">
    <location>
        <begin position="187"/>
        <end position="207"/>
    </location>
</feature>
<feature type="transmembrane region" description="Helical" evidence="9">
    <location>
        <begin position="213"/>
        <end position="236"/>
    </location>
</feature>
<dbReference type="PANTHER" id="PTHR11795">
    <property type="entry name" value="BRANCHED-CHAIN AMINO ACID TRANSPORT SYSTEM PERMEASE PROTEIN LIVH"/>
    <property type="match status" value="1"/>
</dbReference>
<comment type="caution">
    <text evidence="11">The sequence shown here is derived from an EMBL/GenBank/DDBJ whole genome shotgun (WGS) entry which is preliminary data.</text>
</comment>
<feature type="transmembrane region" description="Helical" evidence="9">
    <location>
        <begin position="159"/>
        <end position="180"/>
    </location>
</feature>
<evidence type="ECO:0000256" key="5">
    <source>
        <dbReference type="ARBA" id="ARBA00022970"/>
    </source>
</evidence>
<feature type="transmembrane region" description="Helical" evidence="9">
    <location>
        <begin position="248"/>
        <end position="269"/>
    </location>
</feature>
<feature type="transmembrane region" description="Helical" evidence="9">
    <location>
        <begin position="275"/>
        <end position="294"/>
    </location>
</feature>
<evidence type="ECO:0000313" key="11">
    <source>
        <dbReference type="EMBL" id="MFC5515463.1"/>
    </source>
</evidence>
<keyword evidence="6 9" id="KW-1133">Transmembrane helix</keyword>
<keyword evidence="7 9" id="KW-0472">Membrane</keyword>
<feature type="transmembrane region" description="Helical" evidence="9">
    <location>
        <begin position="352"/>
        <end position="373"/>
    </location>
</feature>
<evidence type="ECO:0000256" key="1">
    <source>
        <dbReference type="ARBA" id="ARBA00004651"/>
    </source>
</evidence>